<keyword evidence="5" id="KW-1185">Reference proteome</keyword>
<evidence type="ECO:0000259" key="3">
    <source>
        <dbReference type="Pfam" id="PF01656"/>
    </source>
</evidence>
<dbReference type="InterPro" id="IPR002586">
    <property type="entry name" value="CobQ/CobB/MinD/ParA_Nub-bd_dom"/>
</dbReference>
<dbReference type="InterPro" id="IPR050625">
    <property type="entry name" value="ParA/MinD_ATPase"/>
</dbReference>
<dbReference type="Proteomes" id="UP001477672">
    <property type="component" value="Unassembled WGS sequence"/>
</dbReference>
<dbReference type="Gene3D" id="3.40.50.300">
    <property type="entry name" value="P-loop containing nucleotide triphosphate hydrolases"/>
    <property type="match status" value="1"/>
</dbReference>
<dbReference type="InterPro" id="IPR027417">
    <property type="entry name" value="P-loop_NTPase"/>
</dbReference>
<gene>
    <name evidence="4" type="ORF">WMO24_06955</name>
</gene>
<keyword evidence="1" id="KW-0547">Nucleotide-binding</keyword>
<reference evidence="4 5" key="1">
    <citation type="submission" date="2024-03" db="EMBL/GenBank/DDBJ databases">
        <title>Human intestinal bacterial collection.</title>
        <authorList>
            <person name="Pauvert C."/>
            <person name="Hitch T.C.A."/>
            <person name="Clavel T."/>
        </authorList>
    </citation>
    <scope>NUCLEOTIDE SEQUENCE [LARGE SCALE GENOMIC DNA]</scope>
    <source>
        <strain evidence="4 5">CLA-JM-H11</strain>
    </source>
</reference>
<dbReference type="RefSeq" id="WP_349215621.1">
    <property type="nucleotide sequence ID" value="NZ_JBBMFA010000082.1"/>
</dbReference>
<protein>
    <submittedName>
        <fullName evidence="4">P-loop NTPase</fullName>
    </submittedName>
</protein>
<evidence type="ECO:0000256" key="1">
    <source>
        <dbReference type="ARBA" id="ARBA00022741"/>
    </source>
</evidence>
<dbReference type="EMBL" id="JBBMFA010000082">
    <property type="protein sequence ID" value="MEQ2520167.1"/>
    <property type="molecule type" value="Genomic_DNA"/>
</dbReference>
<dbReference type="Pfam" id="PF01656">
    <property type="entry name" value="CbiA"/>
    <property type="match status" value="1"/>
</dbReference>
<feature type="domain" description="CobQ/CobB/MinD/ParA nucleotide binding" evidence="3">
    <location>
        <begin position="6"/>
        <end position="213"/>
    </location>
</feature>
<accession>A0ABV1GEA3</accession>
<dbReference type="PANTHER" id="PTHR43384:SF6">
    <property type="entry name" value="SEPTUM SITE-DETERMINING PROTEIN MIND HOMOLOG, CHLOROPLASTIC"/>
    <property type="match status" value="1"/>
</dbReference>
<evidence type="ECO:0000313" key="4">
    <source>
        <dbReference type="EMBL" id="MEQ2520167.1"/>
    </source>
</evidence>
<keyword evidence="2" id="KW-0067">ATP-binding</keyword>
<evidence type="ECO:0000256" key="2">
    <source>
        <dbReference type="ARBA" id="ARBA00022840"/>
    </source>
</evidence>
<name>A0ABV1GEA3_9FIRM</name>
<comment type="caution">
    <text evidence="4">The sequence shown here is derived from an EMBL/GenBank/DDBJ whole genome shotgun (WGS) entry which is preliminary data.</text>
</comment>
<dbReference type="PANTHER" id="PTHR43384">
    <property type="entry name" value="SEPTUM SITE-DETERMINING PROTEIN MIND HOMOLOG, CHLOROPLASTIC-RELATED"/>
    <property type="match status" value="1"/>
</dbReference>
<organism evidence="4 5">
    <name type="scientific">Ruthenibacterium intestinale</name>
    <dbReference type="NCBI Taxonomy" id="3133163"/>
    <lineage>
        <taxon>Bacteria</taxon>
        <taxon>Bacillati</taxon>
        <taxon>Bacillota</taxon>
        <taxon>Clostridia</taxon>
        <taxon>Eubacteriales</taxon>
        <taxon>Oscillospiraceae</taxon>
        <taxon>Ruthenibacterium</taxon>
    </lineage>
</organism>
<dbReference type="SUPFAM" id="SSF52540">
    <property type="entry name" value="P-loop containing nucleoside triphosphate hydrolases"/>
    <property type="match status" value="1"/>
</dbReference>
<sequence length="243" mass="25148">MGARVIMVASGKGGTGKSTVAVLTAGRLAARGRRVLLVELDSGLRSVDYIAGVYGKTVYDVEDVFSGRCAAGKAIVESPLYPDLYVISAPYSGGRVRAAALQVFAERAKPVFDDIVLDTAAGMGAPFEAAAAVADRALLVITPDPVALRDGHIVCDALAAGGLQDIRLVINRVPPRLDGCGIRDLDECIDTVGAQLIGVVPESAEVRAAGATGTALAQKSTAYRVFDAIAARLCGEQVPLIVR</sequence>
<evidence type="ECO:0000313" key="5">
    <source>
        <dbReference type="Proteomes" id="UP001477672"/>
    </source>
</evidence>
<proteinExistence type="predicted"/>